<feature type="transmembrane region" description="Helical" evidence="1">
    <location>
        <begin position="12"/>
        <end position="33"/>
    </location>
</feature>
<evidence type="ECO:0000256" key="1">
    <source>
        <dbReference type="SAM" id="Phobius"/>
    </source>
</evidence>
<accession>A0A8S3JB67</accession>
<dbReference type="EMBL" id="CAJOBJ010357647">
    <property type="protein sequence ID" value="CAF5215806.1"/>
    <property type="molecule type" value="Genomic_DNA"/>
</dbReference>
<reference evidence="2" key="1">
    <citation type="submission" date="2021-02" db="EMBL/GenBank/DDBJ databases">
        <authorList>
            <person name="Nowell W R."/>
        </authorList>
    </citation>
    <scope>NUCLEOTIDE SEQUENCE</scope>
</reference>
<protein>
    <submittedName>
        <fullName evidence="2">Uncharacterized protein</fullName>
    </submittedName>
</protein>
<proteinExistence type="predicted"/>
<feature type="non-terminal residue" evidence="2">
    <location>
        <position position="1"/>
    </location>
</feature>
<evidence type="ECO:0000313" key="2">
    <source>
        <dbReference type="EMBL" id="CAF5215806.1"/>
    </source>
</evidence>
<dbReference type="AlphaFoldDB" id="A0A8S3JB67"/>
<dbReference type="Proteomes" id="UP000681720">
    <property type="component" value="Unassembled WGS sequence"/>
</dbReference>
<sequence>MTIRSSSKCCYDILKWIPVIFIVGVLGWSYYAYVVQMCILTIDNVPKK</sequence>
<name>A0A8S3JB67_9BILA</name>
<organism evidence="2 3">
    <name type="scientific">Rotaria magnacalcarata</name>
    <dbReference type="NCBI Taxonomy" id="392030"/>
    <lineage>
        <taxon>Eukaryota</taxon>
        <taxon>Metazoa</taxon>
        <taxon>Spiralia</taxon>
        <taxon>Gnathifera</taxon>
        <taxon>Rotifera</taxon>
        <taxon>Eurotatoria</taxon>
        <taxon>Bdelloidea</taxon>
        <taxon>Philodinida</taxon>
        <taxon>Philodinidae</taxon>
        <taxon>Rotaria</taxon>
    </lineage>
</organism>
<keyword evidence="1" id="KW-0812">Transmembrane</keyword>
<comment type="caution">
    <text evidence="2">The sequence shown here is derived from an EMBL/GenBank/DDBJ whole genome shotgun (WGS) entry which is preliminary data.</text>
</comment>
<keyword evidence="1" id="KW-0472">Membrane</keyword>
<keyword evidence="1" id="KW-1133">Transmembrane helix</keyword>
<gene>
    <name evidence="2" type="ORF">GIL414_LOCUS81536</name>
</gene>
<evidence type="ECO:0000313" key="3">
    <source>
        <dbReference type="Proteomes" id="UP000681720"/>
    </source>
</evidence>